<gene>
    <name evidence="3" type="ORF">PHPALM_16156</name>
</gene>
<feature type="compositionally biased region" description="Acidic residues" evidence="1">
    <location>
        <begin position="29"/>
        <end position="48"/>
    </location>
</feature>
<organism evidence="3 4">
    <name type="scientific">Phytophthora palmivora</name>
    <dbReference type="NCBI Taxonomy" id="4796"/>
    <lineage>
        <taxon>Eukaryota</taxon>
        <taxon>Sar</taxon>
        <taxon>Stramenopiles</taxon>
        <taxon>Oomycota</taxon>
        <taxon>Peronosporomycetes</taxon>
        <taxon>Peronosporales</taxon>
        <taxon>Peronosporaceae</taxon>
        <taxon>Phytophthora</taxon>
    </lineage>
</organism>
<dbReference type="OrthoDB" id="97490at2759"/>
<keyword evidence="2" id="KW-0472">Membrane</keyword>
<evidence type="ECO:0000313" key="4">
    <source>
        <dbReference type="Proteomes" id="UP000237271"/>
    </source>
</evidence>
<reference evidence="3 4" key="1">
    <citation type="journal article" date="2017" name="Genome Biol. Evol.">
        <title>Phytophthora megakarya and P. palmivora, closely related causal agents of cacao black pod rot, underwent increases in genome sizes and gene numbers by different mechanisms.</title>
        <authorList>
            <person name="Ali S.S."/>
            <person name="Shao J."/>
            <person name="Lary D.J."/>
            <person name="Kronmiller B."/>
            <person name="Shen D."/>
            <person name="Strem M.D."/>
            <person name="Amoako-Attah I."/>
            <person name="Akrofi A.Y."/>
            <person name="Begoude B.A."/>
            <person name="Ten Hoopen G.M."/>
            <person name="Coulibaly K."/>
            <person name="Kebe B.I."/>
            <person name="Melnick R.L."/>
            <person name="Guiltinan M.J."/>
            <person name="Tyler B.M."/>
            <person name="Meinhardt L.W."/>
            <person name="Bailey B.A."/>
        </authorList>
    </citation>
    <scope>NUCLEOTIDE SEQUENCE [LARGE SCALE GENOMIC DNA]</scope>
    <source>
        <strain evidence="4">sbr112.9</strain>
    </source>
</reference>
<keyword evidence="4" id="KW-1185">Reference proteome</keyword>
<keyword evidence="2" id="KW-0812">Transmembrane</keyword>
<feature type="region of interest" description="Disordered" evidence="1">
    <location>
        <begin position="14"/>
        <end position="69"/>
    </location>
</feature>
<keyword evidence="2" id="KW-1133">Transmembrane helix</keyword>
<evidence type="ECO:0000256" key="2">
    <source>
        <dbReference type="SAM" id="Phobius"/>
    </source>
</evidence>
<evidence type="ECO:0008006" key="5">
    <source>
        <dbReference type="Google" id="ProtNLM"/>
    </source>
</evidence>
<accession>A0A2P4XQE0</accession>
<evidence type="ECO:0000313" key="3">
    <source>
        <dbReference type="EMBL" id="POM67778.1"/>
    </source>
</evidence>
<feature type="region of interest" description="Disordered" evidence="1">
    <location>
        <begin position="90"/>
        <end position="110"/>
    </location>
</feature>
<proteinExistence type="predicted"/>
<feature type="compositionally biased region" description="Basic and acidic residues" evidence="1">
    <location>
        <begin position="91"/>
        <end position="106"/>
    </location>
</feature>
<dbReference type="EMBL" id="NCKW01008674">
    <property type="protein sequence ID" value="POM67778.1"/>
    <property type="molecule type" value="Genomic_DNA"/>
</dbReference>
<dbReference type="AlphaFoldDB" id="A0A2P4XQE0"/>
<comment type="caution">
    <text evidence="3">The sequence shown here is derived from an EMBL/GenBank/DDBJ whole genome shotgun (WGS) entry which is preliminary data.</text>
</comment>
<sequence>MTRTQDDKVLAFLLGATPMLDATSAVDTVETEDDPPELEPVSDCDDEGSSNLNEIKDESGQPSASDAALDTVEYPLVEIDDSVRKQNAGEICREDSGVEGNNKEAEHEDDCNASIKNVAIQQPNQSKKKTQMQQKPSSDIVKVNSIKSRRGSARSTKAVPPVTMRESLSMETKLERDSNTPTFEEVLFVGCVVVVLVAYLVACVYSFFHPLVMPLPDHEKLYSPYDISNVSVCIVNPEENAQITPQGVLFEWKLANFPKEALHLYGAEVFRYRVSLDNEVIASEIEFLTIEENDEAKILNRTVRFPIPLRSFSRDENDEADRLFKLHLEVTIPIPGLIEELKTFEDEVYVQKPPTPSPEDGVHLTLTSPLNDTIFELNQSIVLEYTVVNVVNIEVVLDDDIYVKKSHVADGNMLLRGLGAGPHKFEIRGLNDQNDIVAVSTVEVHVQ</sequence>
<protein>
    <recommendedName>
        <fullName evidence="5">Transmembrane protein</fullName>
    </recommendedName>
</protein>
<evidence type="ECO:0000256" key="1">
    <source>
        <dbReference type="SAM" id="MobiDB-lite"/>
    </source>
</evidence>
<feature type="transmembrane region" description="Helical" evidence="2">
    <location>
        <begin position="186"/>
        <end position="208"/>
    </location>
</feature>
<dbReference type="Proteomes" id="UP000237271">
    <property type="component" value="Unassembled WGS sequence"/>
</dbReference>
<name>A0A2P4XQE0_9STRA</name>